<dbReference type="PANTHER" id="PTHR32227">
    <property type="entry name" value="GLUCAN ENDO-1,3-BETA-GLUCOSIDASE BG1-RELATED-RELATED"/>
    <property type="match status" value="1"/>
</dbReference>
<dbReference type="InterPro" id="IPR000490">
    <property type="entry name" value="Glyco_hydro_17"/>
</dbReference>
<dbReference type="Gramene" id="TraesLAC5A03G02665600.3">
    <property type="protein sequence ID" value="TraesLAC5A03G02665600.3"/>
    <property type="gene ID" value="TraesLAC5A03G02665600"/>
</dbReference>
<dbReference type="InterPro" id="IPR012946">
    <property type="entry name" value="X8"/>
</dbReference>
<dbReference type="InterPro" id="IPR044965">
    <property type="entry name" value="Glyco_hydro_17_plant"/>
</dbReference>
<dbReference type="GO" id="GO:0004553">
    <property type="term" value="F:hydrolase activity, hydrolyzing O-glycosyl compounds"/>
    <property type="evidence" value="ECO:0007669"/>
    <property type="project" value="InterPro"/>
</dbReference>
<dbReference type="RefSeq" id="XP_044382461.1">
    <property type="nucleotide sequence ID" value="XM_044526526.1"/>
</dbReference>
<dbReference type="KEGG" id="taes:123104652"/>
<keyword evidence="3" id="KW-0378">Hydrolase</keyword>
<feature type="domain" description="X8" evidence="9">
    <location>
        <begin position="383"/>
        <end position="467"/>
    </location>
</feature>
<dbReference type="EnsemblPlants" id="TraesCS5A02G338400.3">
    <property type="protein sequence ID" value="TraesCS5A02G338400.3"/>
    <property type="gene ID" value="TraesCS5A02G338400"/>
</dbReference>
<dbReference type="Gramene" id="TraesSYM5A03G02740300.1">
    <property type="protein sequence ID" value="TraesSYM5A03G02740300.1"/>
    <property type="gene ID" value="TraesSYM5A03G02740300"/>
</dbReference>
<accession>A0A3B6KMZ8</accession>
<dbReference type="Gramene" id="TraesJUL5A03G02730570.1">
    <property type="protein sequence ID" value="TraesJUL5A03G02730570.1"/>
    <property type="gene ID" value="TraesJUL5A03G02730570"/>
</dbReference>
<dbReference type="Gramene" id="TraesSTA5A03G02702440.4">
    <property type="protein sequence ID" value="TraesSTA5A03G02702440.4"/>
    <property type="gene ID" value="TraesSTA5A03G02702440"/>
</dbReference>
<dbReference type="Proteomes" id="UP000019116">
    <property type="component" value="Chromosome 5A"/>
</dbReference>
<dbReference type="GO" id="GO:0005886">
    <property type="term" value="C:plasma membrane"/>
    <property type="evidence" value="ECO:0000318"/>
    <property type="project" value="GO_Central"/>
</dbReference>
<comment type="similarity">
    <text evidence="1 6">Belongs to the glycosyl hydrolase 17 family.</text>
</comment>
<proteinExistence type="inferred from homology"/>
<dbReference type="Gramene" id="TraesCS5A02G338400.3">
    <property type="protein sequence ID" value="TraesCS5A02G338400.3"/>
    <property type="gene ID" value="TraesCS5A02G338400"/>
</dbReference>
<evidence type="ECO:0000256" key="6">
    <source>
        <dbReference type="RuleBase" id="RU004335"/>
    </source>
</evidence>
<keyword evidence="2 8" id="KW-0732">Signal</keyword>
<dbReference type="Gene3D" id="1.20.58.1040">
    <property type="match status" value="1"/>
</dbReference>
<dbReference type="SMART" id="SM00768">
    <property type="entry name" value="X8"/>
    <property type="match status" value="1"/>
</dbReference>
<dbReference type="Gramene" id="TraesNOR5A03G02734670.1">
    <property type="protein sequence ID" value="TraesNOR5A03G02734670.1"/>
    <property type="gene ID" value="TraesNOR5A03G02734670"/>
</dbReference>
<name>A0A3B6KMZ8_WHEAT</name>
<evidence type="ECO:0000256" key="4">
    <source>
        <dbReference type="ARBA" id="ARBA00023157"/>
    </source>
</evidence>
<dbReference type="InterPro" id="IPR017853">
    <property type="entry name" value="GH"/>
</dbReference>
<evidence type="ECO:0000259" key="9">
    <source>
        <dbReference type="SMART" id="SM00768"/>
    </source>
</evidence>
<reference evidence="10" key="1">
    <citation type="submission" date="2018-08" db="EMBL/GenBank/DDBJ databases">
        <authorList>
            <person name="Rossello M."/>
        </authorList>
    </citation>
    <scope>NUCLEOTIDE SEQUENCE [LARGE SCALE GENOMIC DNA]</scope>
    <source>
        <strain evidence="10">cv. Chinese Spring</strain>
    </source>
</reference>
<dbReference type="GeneID" id="123104652"/>
<feature type="region of interest" description="Disordered" evidence="7">
    <location>
        <begin position="279"/>
        <end position="301"/>
    </location>
</feature>
<dbReference type="Gramene" id="TraesARI5A03G02753650.1">
    <property type="protein sequence ID" value="TraesARI5A03G02753650.1"/>
    <property type="gene ID" value="TraesARI5A03G02753650"/>
</dbReference>
<keyword evidence="4" id="KW-1015">Disulfide bond</keyword>
<sequence length="493" mass="52699">MALPKLLLLLFVGGALSLTFFSGSAEAGEVGVCYGMMGDNLPQPPAVVQLLKQHGITMVRLYDADAGGLRALANTGIKVGVSLPNDNIPDAASSMSYAVRWVQSNVQAYPGTWIDSVAVGNEVFHQAPWLTHQLLPAMKNIQAALAGAGLGDAVKVVTPIALDALKVPSFPPSVGEFRDDIAWSVMRPMVDFLEQTGSYLTFNIYPYFAYKYDSHVDPDFAFFRPNNGQHDPGTGLTYFNLFDAMVDAVFHAVEKLGNSGEHTHGNGRTRRRVASLMRVPESGAPGGKGKTGVASNSKLDGSASTENAQAYNSNLIRKVLSGAGTPYNPDADISVYIFSLFNENLKPGDDDERNFGLFYPNGTQVYDVNFTRPGPGPGPGGPSWCVANAAVGDRRLQDALDYACGNGADCSGIQAGGWCFEPNTRVAHASYAFNDYYQRNGRSVQSCDFGGCGSVVYQQPSFGNCVLPQWRNGLKRLGGGPNTGPPYVHLAQG</sequence>
<dbReference type="Pfam" id="PF07983">
    <property type="entry name" value="X8"/>
    <property type="match status" value="1"/>
</dbReference>
<dbReference type="FunFam" id="1.20.58.1040:FF:000004">
    <property type="entry name" value="O-Glycosyl hydrolase family 17 protein"/>
    <property type="match status" value="1"/>
</dbReference>
<dbReference type="Gene3D" id="3.20.20.80">
    <property type="entry name" value="Glycosidases"/>
    <property type="match status" value="1"/>
</dbReference>
<dbReference type="SUPFAM" id="SSF51445">
    <property type="entry name" value="(Trans)glycosidases"/>
    <property type="match status" value="1"/>
</dbReference>
<feature type="chain" id="PRO_5043176649" description="X8 domain-containing protein" evidence="8">
    <location>
        <begin position="18"/>
        <end position="493"/>
    </location>
</feature>
<evidence type="ECO:0000313" key="11">
    <source>
        <dbReference type="Proteomes" id="UP000019116"/>
    </source>
</evidence>
<protein>
    <recommendedName>
        <fullName evidence="9">X8 domain-containing protein</fullName>
    </recommendedName>
</protein>
<evidence type="ECO:0000256" key="2">
    <source>
        <dbReference type="ARBA" id="ARBA00022729"/>
    </source>
</evidence>
<dbReference type="Pfam" id="PF00332">
    <property type="entry name" value="Glyco_hydro_17"/>
    <property type="match status" value="2"/>
</dbReference>
<dbReference type="AlphaFoldDB" id="A0A3B6KMZ8"/>
<dbReference type="GO" id="GO:0005975">
    <property type="term" value="P:carbohydrate metabolic process"/>
    <property type="evidence" value="ECO:0007669"/>
    <property type="project" value="InterPro"/>
</dbReference>
<dbReference type="Gramene" id="TraesPARA_EIv1.0_1549570.1">
    <property type="protein sequence ID" value="TraesPARA_EIv1.0_1549570.1.CDS"/>
    <property type="gene ID" value="TraesPARA_EIv1.0_1549570"/>
</dbReference>
<reference evidence="10" key="2">
    <citation type="submission" date="2018-10" db="UniProtKB">
        <authorList>
            <consortium name="EnsemblPlants"/>
        </authorList>
    </citation>
    <scope>IDENTIFICATION</scope>
</reference>
<gene>
    <name evidence="10" type="primary">LOC123104652</name>
</gene>
<evidence type="ECO:0000256" key="3">
    <source>
        <dbReference type="ARBA" id="ARBA00022801"/>
    </source>
</evidence>
<dbReference type="Gramene" id="TraesKAR5A01G0329030.1">
    <property type="protein sequence ID" value="cds.TraesKAR5A01G0329030.1"/>
    <property type="gene ID" value="TraesKAR5A01G0329030"/>
</dbReference>
<keyword evidence="5" id="KW-0326">Glycosidase</keyword>
<dbReference type="OrthoDB" id="941679at2759"/>
<keyword evidence="11" id="KW-1185">Reference proteome</keyword>
<feature type="signal peptide" evidence="8">
    <location>
        <begin position="1"/>
        <end position="17"/>
    </location>
</feature>
<dbReference type="SMR" id="A0A3B6KMZ8"/>
<dbReference type="Gramene" id="TraesRN5A0100827800.3">
    <property type="protein sequence ID" value="TraesRN5A0100827800.3"/>
    <property type="gene ID" value="TraesRN5A0100827800"/>
</dbReference>
<organism evidence="10">
    <name type="scientific">Triticum aestivum</name>
    <name type="common">Wheat</name>
    <dbReference type="NCBI Taxonomy" id="4565"/>
    <lineage>
        <taxon>Eukaryota</taxon>
        <taxon>Viridiplantae</taxon>
        <taxon>Streptophyta</taxon>
        <taxon>Embryophyta</taxon>
        <taxon>Tracheophyta</taxon>
        <taxon>Spermatophyta</taxon>
        <taxon>Magnoliopsida</taxon>
        <taxon>Liliopsida</taxon>
        <taxon>Poales</taxon>
        <taxon>Poaceae</taxon>
        <taxon>BOP clade</taxon>
        <taxon>Pooideae</taxon>
        <taxon>Triticodae</taxon>
        <taxon>Triticeae</taxon>
        <taxon>Triticinae</taxon>
        <taxon>Triticum</taxon>
    </lineage>
</organism>
<evidence type="ECO:0000256" key="1">
    <source>
        <dbReference type="ARBA" id="ARBA00008773"/>
    </source>
</evidence>
<evidence type="ECO:0000256" key="7">
    <source>
        <dbReference type="SAM" id="MobiDB-lite"/>
    </source>
</evidence>
<dbReference type="Gramene" id="TraesCS5A03G0813700.3">
    <property type="protein sequence ID" value="TraesCS5A03G0813700.3.CDS"/>
    <property type="gene ID" value="TraesCS5A03G0813700"/>
</dbReference>
<evidence type="ECO:0000256" key="8">
    <source>
        <dbReference type="SAM" id="SignalP"/>
    </source>
</evidence>
<evidence type="ECO:0000256" key="5">
    <source>
        <dbReference type="ARBA" id="ARBA00023295"/>
    </source>
</evidence>
<evidence type="ECO:0000313" key="10">
    <source>
        <dbReference type="EnsemblPlants" id="TraesCS5A02G338400.3"/>
    </source>
</evidence>